<evidence type="ECO:0000313" key="2">
    <source>
        <dbReference type="Proteomes" id="UP000295645"/>
    </source>
</evidence>
<sequence>MIDDTRQRVLASLRLVDEALASTDVVAVIVIGSAAACVAGADVDVADIDLLTSSDVAGELEHRWTDRRVASYAPADGHLFRSRFARYAFSDMPVEVMGGLEVAIDGQWRAVDVRDTLPVSGLRRVRVASVDDQQRLLALFGRPKDVLRAQALRMTGAGRLAGHS</sequence>
<dbReference type="EMBL" id="SMCS01000001">
    <property type="protein sequence ID" value="TCV97052.1"/>
    <property type="molecule type" value="Genomic_DNA"/>
</dbReference>
<name>A0A4R3YWZ1_9GAMM</name>
<proteinExistence type="predicted"/>
<evidence type="ECO:0000313" key="1">
    <source>
        <dbReference type="EMBL" id="TCV97052.1"/>
    </source>
</evidence>
<reference evidence="1 2" key="1">
    <citation type="submission" date="2019-03" db="EMBL/GenBank/DDBJ databases">
        <title>Above-ground endophytic microbial communities from plants in different locations in the United States.</title>
        <authorList>
            <person name="Frank C."/>
        </authorList>
    </citation>
    <scope>NUCLEOTIDE SEQUENCE [LARGE SCALE GENOMIC DNA]</scope>
    <source>
        <strain evidence="1 2">LP_13_YM</strain>
    </source>
</reference>
<dbReference type="InterPro" id="IPR043519">
    <property type="entry name" value="NT_sf"/>
</dbReference>
<dbReference type="Proteomes" id="UP000295645">
    <property type="component" value="Unassembled WGS sequence"/>
</dbReference>
<accession>A0A4R3YWZ1</accession>
<dbReference type="RefSeq" id="WP_132141142.1">
    <property type="nucleotide sequence ID" value="NZ_SMCS01000001.1"/>
</dbReference>
<dbReference type="OrthoDB" id="8447821at2"/>
<dbReference type="SUPFAM" id="SSF81301">
    <property type="entry name" value="Nucleotidyltransferase"/>
    <property type="match status" value="1"/>
</dbReference>
<protein>
    <submittedName>
        <fullName evidence="1">Uncharacterized protein</fullName>
    </submittedName>
</protein>
<organism evidence="1 2">
    <name type="scientific">Luteibacter rhizovicinus</name>
    <dbReference type="NCBI Taxonomy" id="242606"/>
    <lineage>
        <taxon>Bacteria</taxon>
        <taxon>Pseudomonadati</taxon>
        <taxon>Pseudomonadota</taxon>
        <taxon>Gammaproteobacteria</taxon>
        <taxon>Lysobacterales</taxon>
        <taxon>Rhodanobacteraceae</taxon>
        <taxon>Luteibacter</taxon>
    </lineage>
</organism>
<dbReference type="AlphaFoldDB" id="A0A4R3YWZ1"/>
<keyword evidence="2" id="KW-1185">Reference proteome</keyword>
<gene>
    <name evidence="1" type="ORF">EC912_10146</name>
</gene>
<comment type="caution">
    <text evidence="1">The sequence shown here is derived from an EMBL/GenBank/DDBJ whole genome shotgun (WGS) entry which is preliminary data.</text>
</comment>
<dbReference type="Gene3D" id="3.30.460.40">
    <property type="match status" value="1"/>
</dbReference>